<keyword evidence="4 13" id="KW-1133">Transmembrane helix</keyword>
<keyword evidence="10" id="KW-0407">Ion channel</keyword>
<dbReference type="Gene3D" id="1.10.287.70">
    <property type="match status" value="1"/>
</dbReference>
<dbReference type="OrthoDB" id="44485at2759"/>
<feature type="transmembrane region" description="Helical" evidence="13">
    <location>
        <begin position="499"/>
        <end position="516"/>
    </location>
</feature>
<proteinExistence type="predicted"/>
<comment type="subcellular location">
    <subcellularLocation>
        <location evidence="1">Membrane</location>
        <topology evidence="1">Multi-pass membrane protein</topology>
    </subcellularLocation>
</comment>
<dbReference type="GO" id="GO:0015276">
    <property type="term" value="F:ligand-gated monoatomic ion channel activity"/>
    <property type="evidence" value="ECO:0007669"/>
    <property type="project" value="InterPro"/>
</dbReference>
<keyword evidence="17" id="KW-1185">Reference proteome</keyword>
<evidence type="ECO:0000256" key="10">
    <source>
        <dbReference type="ARBA" id="ARBA00023303"/>
    </source>
</evidence>
<keyword evidence="3 13" id="KW-0812">Transmembrane</keyword>
<accession>A0A9N8HZK3</accession>
<reference evidence="16" key="1">
    <citation type="submission" date="2020-06" db="EMBL/GenBank/DDBJ databases">
        <authorList>
            <consortium name="Plant Systems Biology data submission"/>
        </authorList>
    </citation>
    <scope>NUCLEOTIDE SEQUENCE</scope>
    <source>
        <strain evidence="16">D6</strain>
    </source>
</reference>
<keyword evidence="8" id="KW-0325">Glycoprotein</keyword>
<evidence type="ECO:0000256" key="8">
    <source>
        <dbReference type="ARBA" id="ARBA00023180"/>
    </source>
</evidence>
<evidence type="ECO:0000256" key="14">
    <source>
        <dbReference type="SAM" id="SignalP"/>
    </source>
</evidence>
<evidence type="ECO:0000256" key="6">
    <source>
        <dbReference type="ARBA" id="ARBA00023136"/>
    </source>
</evidence>
<dbReference type="SUPFAM" id="SSF53850">
    <property type="entry name" value="Periplasmic binding protein-like II"/>
    <property type="match status" value="1"/>
</dbReference>
<dbReference type="AlphaFoldDB" id="A0A9N8HZK3"/>
<dbReference type="Pfam" id="PF00060">
    <property type="entry name" value="Lig_chan"/>
    <property type="match status" value="1"/>
</dbReference>
<feature type="transmembrane region" description="Helical" evidence="13">
    <location>
        <begin position="181"/>
        <end position="201"/>
    </location>
</feature>
<evidence type="ECO:0000313" key="17">
    <source>
        <dbReference type="Proteomes" id="UP001153069"/>
    </source>
</evidence>
<evidence type="ECO:0000313" key="16">
    <source>
        <dbReference type="EMBL" id="CAB9531626.1"/>
    </source>
</evidence>
<dbReference type="PANTHER" id="PTHR18966">
    <property type="entry name" value="IONOTROPIC GLUTAMATE RECEPTOR"/>
    <property type="match status" value="1"/>
</dbReference>
<sequence length="670" mass="75775">MLSLYTLVLLVLRSTAAFGGEKAFFTTELGTPNVTHRQYVCDRFEDFYFKRVQLRHALEGLQLHVGIGDYPGAYFNYDPEKGIDETEPGLFSEILDEMAKRGGFTWRNSFGIYKDPAEHNMNWNQTLYWTINVYDVVAGVVFLEEIVDASLVVATSNAVQKQSSSVITVSSFFNWLKPYDATVWMVTILTILLSGVVYQILEWYADERDNRSAWEWWLDNTYMSFINATQAYEYQPKTLASRLFGISMAIWALVMTATYTANLASLLVDRRIQGPQSMEEISVFGNKICTWVGTFSDEFVRDTYRTAVRVPKNSELELYEGLTNGDCEFILTSLSSWSKNKGIKEYNPHCDLYLVGEGVNKVINLAAGFVTTVDSGNTCTGFIRDVLNVLLRDIIEDGFLEREFERTKTIDCLTYKPGFEKTQDDDGNDQIDVRTRKLQPRHHNAQSAACTGSTHYRNRALKAGGKAAAGGAVASMGDSPDEDAQKLTLQQMIGTFGCHWGMMLIAIIVAHVRMVYDKHGKKRAKRATKALVQSFRKQCSGVEGSEKEEEMRRPSPSLSMTMMVPNTDNNFNDLYPPKIDSNNHNRARLEEKERHDEDMRSEMAAMRSELRELKNQIKELVEMSIAPDVHWRTTAGDANYNLQDNPRANVSISSLMGGSYQGLTPTAEMK</sequence>
<evidence type="ECO:0000259" key="15">
    <source>
        <dbReference type="Pfam" id="PF00060"/>
    </source>
</evidence>
<evidence type="ECO:0000256" key="13">
    <source>
        <dbReference type="SAM" id="Phobius"/>
    </source>
</evidence>
<feature type="transmembrane region" description="Helical" evidence="13">
    <location>
        <begin position="243"/>
        <end position="268"/>
    </location>
</feature>
<keyword evidence="11" id="KW-0175">Coiled coil</keyword>
<keyword evidence="7" id="KW-0675">Receptor</keyword>
<dbReference type="EMBL" id="CAICTM010003757">
    <property type="protein sequence ID" value="CAB9531626.1"/>
    <property type="molecule type" value="Genomic_DNA"/>
</dbReference>
<dbReference type="InterPro" id="IPR001320">
    <property type="entry name" value="Iontro_rcpt_C"/>
</dbReference>
<dbReference type="GO" id="GO:0016020">
    <property type="term" value="C:membrane"/>
    <property type="evidence" value="ECO:0007669"/>
    <property type="project" value="UniProtKB-SubCell"/>
</dbReference>
<evidence type="ECO:0000256" key="5">
    <source>
        <dbReference type="ARBA" id="ARBA00023065"/>
    </source>
</evidence>
<feature type="domain" description="Ionotropic glutamate receptor C-terminal" evidence="15">
    <location>
        <begin position="181"/>
        <end position="471"/>
    </location>
</feature>
<gene>
    <name evidence="16" type="ORF">SEMRO_3759_G350850.1</name>
</gene>
<dbReference type="InterPro" id="IPR015683">
    <property type="entry name" value="Ionotropic_Glu_rcpt"/>
</dbReference>
<name>A0A9N8HZK3_9STRA</name>
<feature type="chain" id="PRO_5040451925" description="Ionotropic glutamate receptor C-terminal domain-containing protein" evidence="14">
    <location>
        <begin position="18"/>
        <end position="670"/>
    </location>
</feature>
<keyword evidence="14" id="KW-0732">Signal</keyword>
<feature type="coiled-coil region" evidence="11">
    <location>
        <begin position="589"/>
        <end position="623"/>
    </location>
</feature>
<evidence type="ECO:0000256" key="7">
    <source>
        <dbReference type="ARBA" id="ARBA00023170"/>
    </source>
</evidence>
<evidence type="ECO:0000256" key="12">
    <source>
        <dbReference type="SAM" id="MobiDB-lite"/>
    </source>
</evidence>
<keyword evidence="6 13" id="KW-0472">Membrane</keyword>
<evidence type="ECO:0000256" key="4">
    <source>
        <dbReference type="ARBA" id="ARBA00022989"/>
    </source>
</evidence>
<keyword evidence="2" id="KW-0813">Transport</keyword>
<dbReference type="Proteomes" id="UP001153069">
    <property type="component" value="Unassembled WGS sequence"/>
</dbReference>
<evidence type="ECO:0000256" key="3">
    <source>
        <dbReference type="ARBA" id="ARBA00022692"/>
    </source>
</evidence>
<protein>
    <recommendedName>
        <fullName evidence="15">Ionotropic glutamate receptor C-terminal domain-containing protein</fullName>
    </recommendedName>
</protein>
<keyword evidence="9" id="KW-1071">Ligand-gated ion channel</keyword>
<evidence type="ECO:0000256" key="11">
    <source>
        <dbReference type="SAM" id="Coils"/>
    </source>
</evidence>
<evidence type="ECO:0000256" key="2">
    <source>
        <dbReference type="ARBA" id="ARBA00022448"/>
    </source>
</evidence>
<feature type="signal peptide" evidence="14">
    <location>
        <begin position="1"/>
        <end position="17"/>
    </location>
</feature>
<organism evidence="16 17">
    <name type="scientific">Seminavis robusta</name>
    <dbReference type="NCBI Taxonomy" id="568900"/>
    <lineage>
        <taxon>Eukaryota</taxon>
        <taxon>Sar</taxon>
        <taxon>Stramenopiles</taxon>
        <taxon>Ochrophyta</taxon>
        <taxon>Bacillariophyta</taxon>
        <taxon>Bacillariophyceae</taxon>
        <taxon>Bacillariophycidae</taxon>
        <taxon>Naviculales</taxon>
        <taxon>Naviculaceae</taxon>
        <taxon>Seminavis</taxon>
    </lineage>
</organism>
<keyword evidence="5" id="KW-0406">Ion transport</keyword>
<comment type="caution">
    <text evidence="16">The sequence shown here is derived from an EMBL/GenBank/DDBJ whole genome shotgun (WGS) entry which is preliminary data.</text>
</comment>
<evidence type="ECO:0000256" key="1">
    <source>
        <dbReference type="ARBA" id="ARBA00004141"/>
    </source>
</evidence>
<feature type="region of interest" description="Disordered" evidence="12">
    <location>
        <begin position="541"/>
        <end position="563"/>
    </location>
</feature>
<evidence type="ECO:0000256" key="9">
    <source>
        <dbReference type="ARBA" id="ARBA00023286"/>
    </source>
</evidence>